<organismHost>
    <name type="scientific">Homo sapiens</name>
    <name type="common">Human</name>
    <dbReference type="NCBI Taxonomy" id="9606"/>
</organismHost>
<evidence type="ECO:0000256" key="6">
    <source>
        <dbReference type="ARBA" id="ARBA00022844"/>
    </source>
</evidence>
<sequence length="179" mass="19120">MDTTGASESGQPIRVNLKPDPLASFTQVIPPLALETTWTCPANSHAPTPSPLYGVKRLCALRATCGRADDLHAFLIGLGRRDKPSESPMYVDLQPFCSLLNSQRLLPEMANYNTLCDAPFSAATQQMMLESGQLGVHLAAIGYHCHCKSPFSAECWTGASEAYDHVVCGGKARAAVGGL</sequence>
<dbReference type="GO" id="GO:0044204">
    <property type="term" value="C:host cell nuclear matrix"/>
    <property type="evidence" value="ECO:0007669"/>
    <property type="project" value="UniProtKB-SubCell"/>
</dbReference>
<name>A0A1B1JFU5_HHV3</name>
<dbReference type="Pfam" id="PF04537">
    <property type="entry name" value="Herpes_UL55"/>
    <property type="match status" value="1"/>
</dbReference>
<dbReference type="InterPro" id="IPR007622">
    <property type="entry name" value="Herpes_UL55"/>
</dbReference>
<organism evidence="7">
    <name type="scientific">Human herpesvirus 3</name>
    <name type="common">HHV-3</name>
    <name type="synonym">Varicella-zoster virus</name>
    <dbReference type="NCBI Taxonomy" id="10335"/>
    <lineage>
        <taxon>Viruses</taxon>
        <taxon>Duplodnaviria</taxon>
        <taxon>Heunggongvirae</taxon>
        <taxon>Peploviricota</taxon>
        <taxon>Herviviricetes</taxon>
        <taxon>Herpesvirales</taxon>
        <taxon>Orthoherpesviridae</taxon>
        <taxon>Alphaherpesvirinae</taxon>
        <taxon>Varicellovirus</taxon>
        <taxon>Varicellovirus humanalpha3</taxon>
    </lineage>
</organism>
<evidence type="ECO:0000256" key="5">
    <source>
        <dbReference type="ARBA" id="ARBA00022580"/>
    </source>
</evidence>
<protein>
    <submittedName>
        <fullName evidence="7">ORF3</fullName>
    </submittedName>
</protein>
<keyword evidence="6" id="KW-0946">Virion</keyword>
<accession>A0A1B1JFU5</accession>
<comment type="subcellular location">
    <subcellularLocation>
        <location evidence="1">Host nucleus matrix</location>
    </subcellularLocation>
    <subcellularLocation>
        <location evidence="2">Virion tegument</location>
    </subcellularLocation>
</comment>
<evidence type="ECO:0000256" key="1">
    <source>
        <dbReference type="ARBA" id="ARBA00004428"/>
    </source>
</evidence>
<gene>
    <name evidence="7" type="primary">ORF3</name>
</gene>
<evidence type="ECO:0000256" key="3">
    <source>
        <dbReference type="ARBA" id="ARBA00009538"/>
    </source>
</evidence>
<reference evidence="7" key="1">
    <citation type="journal article" date="2016" name="Virology">
        <title>Analysis of single nucleotide polymorphism among Varicella-Zoster Virus and identification of vaccine-specific sites.</title>
        <authorList>
            <person name="Jeon J.S."/>
            <person name="Won Y.H."/>
            <person name="Kim I.K."/>
            <person name="Ahn J.H."/>
            <person name="Shin O.S."/>
            <person name="Kim J.H."/>
            <person name="Lee C.H."/>
        </authorList>
    </citation>
    <scope>NUCLEOTIDE SEQUENCE</scope>
    <source>
        <strain evidence="7">YC01</strain>
    </source>
</reference>
<dbReference type="GO" id="GO:0019033">
    <property type="term" value="C:viral tegument"/>
    <property type="evidence" value="ECO:0007669"/>
    <property type="project" value="UniProtKB-SubCell"/>
</dbReference>
<evidence type="ECO:0000313" key="7">
    <source>
        <dbReference type="EMBL" id="ANS13392.1"/>
    </source>
</evidence>
<dbReference type="GO" id="GO:0019058">
    <property type="term" value="P:viral life cycle"/>
    <property type="evidence" value="ECO:0007669"/>
    <property type="project" value="InterPro"/>
</dbReference>
<dbReference type="EMBL" id="KU926318">
    <property type="protein sequence ID" value="ANS13392.1"/>
    <property type="molecule type" value="Genomic_DNA"/>
</dbReference>
<comment type="similarity">
    <text evidence="3">Belongs to the alphaherpesvirinae HHV-1 UL55 family.</text>
</comment>
<evidence type="ECO:0000256" key="4">
    <source>
        <dbReference type="ARBA" id="ARBA00022562"/>
    </source>
</evidence>
<evidence type="ECO:0000256" key="2">
    <source>
        <dbReference type="ARBA" id="ARBA00004535"/>
    </source>
</evidence>
<keyword evidence="4" id="KW-1048">Host nucleus</keyword>
<keyword evidence="5" id="KW-0920">Virion tegument</keyword>
<proteinExistence type="inferred from homology"/>